<dbReference type="Gene3D" id="3.30.1330.30">
    <property type="match status" value="1"/>
</dbReference>
<dbReference type="GO" id="GO:0032259">
    <property type="term" value="P:methylation"/>
    <property type="evidence" value="ECO:0007669"/>
    <property type="project" value="UniProtKB-KW"/>
</dbReference>
<feature type="compositionally biased region" description="Polar residues" evidence="3">
    <location>
        <begin position="303"/>
        <end position="314"/>
    </location>
</feature>
<dbReference type="InterPro" id="IPR051259">
    <property type="entry name" value="rRNA_Methyltransferase"/>
</dbReference>
<feature type="region of interest" description="Disordered" evidence="3">
    <location>
        <begin position="303"/>
        <end position="377"/>
    </location>
</feature>
<dbReference type="OrthoDB" id="270651at2759"/>
<dbReference type="KEGG" id="nlo:107226412"/>
<dbReference type="CDD" id="cd18106">
    <property type="entry name" value="SpoU-like_RNMTL1"/>
    <property type="match status" value="1"/>
</dbReference>
<dbReference type="GO" id="GO:0008173">
    <property type="term" value="F:RNA methyltransferase activity"/>
    <property type="evidence" value="ECO:0007669"/>
    <property type="project" value="InterPro"/>
</dbReference>
<dbReference type="InterPro" id="IPR029028">
    <property type="entry name" value="Alpha/beta_knot_MTases"/>
</dbReference>
<evidence type="ECO:0000313" key="6">
    <source>
        <dbReference type="RefSeq" id="XP_015522705.1"/>
    </source>
</evidence>
<dbReference type="PANTHER" id="PTHR43191">
    <property type="entry name" value="RRNA METHYLTRANSFERASE 3"/>
    <property type="match status" value="1"/>
</dbReference>
<name>A0A6J0C8I0_NEOLC</name>
<dbReference type="InterPro" id="IPR029026">
    <property type="entry name" value="tRNA_m1G_MTases_N"/>
</dbReference>
<dbReference type="InterPro" id="IPR013123">
    <property type="entry name" value="SpoU_subst-bd"/>
</dbReference>
<dbReference type="GO" id="GO:0005737">
    <property type="term" value="C:cytoplasm"/>
    <property type="evidence" value="ECO:0007669"/>
    <property type="project" value="UniProtKB-ARBA"/>
</dbReference>
<protein>
    <submittedName>
        <fullName evidence="6">rRNA methyltransferase 3, mitochondrial</fullName>
    </submittedName>
</protein>
<reference evidence="6" key="1">
    <citation type="submission" date="2025-08" db="UniProtKB">
        <authorList>
            <consortium name="RefSeq"/>
        </authorList>
    </citation>
    <scope>IDENTIFICATION</scope>
    <source>
        <tissue evidence="6">Thorax and Abdomen</tissue>
    </source>
</reference>
<keyword evidence="5" id="KW-1185">Reference proteome</keyword>
<dbReference type="AlphaFoldDB" id="A0A6J0C8I0"/>
<feature type="compositionally biased region" description="Low complexity" evidence="3">
    <location>
        <begin position="315"/>
        <end position="325"/>
    </location>
</feature>
<dbReference type="GeneID" id="107226412"/>
<sequence>MKMAFTFTTMQSTMRCLQSTITQRQISAQVFLRVKGYSRWTHRKPSKIVNEKDLYNDQEHTVPQNILQTAQFAFARRQRLKLAEDKKENAKIQEEQREGATLNNDGTPIFTKLDRDDPIISSLMQVVRSRKKDKDDNRILLEGFRLIEDAIKAGCMPEIIIFSRKSDIAKISLPKDGVKLYKLPYQTIQLWSDLTVSPGIMGIFVAPDVSNKEPSPDALPITVICDNVREPGNLGAILRVAAGVGCERVILTKGCVDLWNPKVLRSAAGAHFRVPIYKSQTWSEVQYLISENANIFVADNNSESPVESNVDLGTSSSDSSSSSDSDSSDSEAETDAGSKEGLKNTNKDSTEKSPRDAKLSKSDENADSNEAKVRKQASHNIAEKLPVIPYFGTEYTSNETIIIVGGETEGLSPESVSLATRRDGMRVNVPLTNGVDSLNTGTALGILLFEIKRQFLSRINAI</sequence>
<evidence type="ECO:0000256" key="1">
    <source>
        <dbReference type="ARBA" id="ARBA00022603"/>
    </source>
</evidence>
<dbReference type="InterPro" id="IPR001537">
    <property type="entry name" value="SpoU_MeTrfase"/>
</dbReference>
<dbReference type="Pfam" id="PF00588">
    <property type="entry name" value="SpoU_methylase"/>
    <property type="match status" value="1"/>
</dbReference>
<feature type="compositionally biased region" description="Basic and acidic residues" evidence="3">
    <location>
        <begin position="336"/>
        <end position="373"/>
    </location>
</feature>
<dbReference type="InterPro" id="IPR029064">
    <property type="entry name" value="Ribosomal_eL30-like_sf"/>
</dbReference>
<dbReference type="SMART" id="SM00967">
    <property type="entry name" value="SpoU_sub_bind"/>
    <property type="match status" value="1"/>
</dbReference>
<gene>
    <name evidence="6" type="primary">LOC107226412</name>
</gene>
<keyword evidence="2" id="KW-0808">Transferase</keyword>
<feature type="region of interest" description="Disordered" evidence="3">
    <location>
        <begin position="85"/>
        <end position="107"/>
    </location>
</feature>
<dbReference type="RefSeq" id="XP_015522705.1">
    <property type="nucleotide sequence ID" value="XM_015667219.2"/>
</dbReference>
<dbReference type="SUPFAM" id="SSF75217">
    <property type="entry name" value="alpha/beta knot"/>
    <property type="match status" value="2"/>
</dbReference>
<feature type="domain" description="RNA 2-O ribose methyltransferase substrate binding" evidence="4">
    <location>
        <begin position="140"/>
        <end position="210"/>
    </location>
</feature>
<evidence type="ECO:0000256" key="3">
    <source>
        <dbReference type="SAM" id="MobiDB-lite"/>
    </source>
</evidence>
<keyword evidence="1 6" id="KW-0489">Methyltransferase</keyword>
<evidence type="ECO:0000313" key="5">
    <source>
        <dbReference type="Proteomes" id="UP000829291"/>
    </source>
</evidence>
<feature type="compositionally biased region" description="Basic and acidic residues" evidence="3">
    <location>
        <begin position="85"/>
        <end position="98"/>
    </location>
</feature>
<accession>A0A6J0C8I0</accession>
<dbReference type="GO" id="GO:0006396">
    <property type="term" value="P:RNA processing"/>
    <property type="evidence" value="ECO:0007669"/>
    <property type="project" value="InterPro"/>
</dbReference>
<organism evidence="6">
    <name type="scientific">Neodiprion lecontei</name>
    <name type="common">Redheaded pine sawfly</name>
    <dbReference type="NCBI Taxonomy" id="441921"/>
    <lineage>
        <taxon>Eukaryota</taxon>
        <taxon>Metazoa</taxon>
        <taxon>Ecdysozoa</taxon>
        <taxon>Arthropoda</taxon>
        <taxon>Hexapoda</taxon>
        <taxon>Insecta</taxon>
        <taxon>Pterygota</taxon>
        <taxon>Neoptera</taxon>
        <taxon>Endopterygota</taxon>
        <taxon>Hymenoptera</taxon>
        <taxon>Tenthredinoidea</taxon>
        <taxon>Diprionidae</taxon>
        <taxon>Diprioninae</taxon>
        <taxon>Neodiprion</taxon>
    </lineage>
</organism>
<evidence type="ECO:0000259" key="4">
    <source>
        <dbReference type="SMART" id="SM00967"/>
    </source>
</evidence>
<dbReference type="InParanoid" id="A0A6J0C8I0"/>
<dbReference type="Proteomes" id="UP000829291">
    <property type="component" value="Chromosome 4"/>
</dbReference>
<proteinExistence type="predicted"/>
<evidence type="ECO:0000256" key="2">
    <source>
        <dbReference type="ARBA" id="ARBA00022679"/>
    </source>
</evidence>
<dbReference type="GO" id="GO:0003723">
    <property type="term" value="F:RNA binding"/>
    <property type="evidence" value="ECO:0007669"/>
    <property type="project" value="InterPro"/>
</dbReference>
<dbReference type="FunCoup" id="A0A6J0C8I0">
    <property type="interactions" value="39"/>
</dbReference>
<dbReference type="Gene3D" id="3.40.1280.10">
    <property type="match status" value="1"/>
</dbReference>
<dbReference type="SUPFAM" id="SSF55315">
    <property type="entry name" value="L30e-like"/>
    <property type="match status" value="1"/>
</dbReference>
<dbReference type="PANTHER" id="PTHR43191:SF2">
    <property type="entry name" value="RRNA METHYLTRANSFERASE 3, MITOCHONDRIAL"/>
    <property type="match status" value="1"/>
</dbReference>